<reference evidence="1 2" key="1">
    <citation type="submission" date="2019-08" db="EMBL/GenBank/DDBJ databases">
        <authorList>
            <person name="Guy L."/>
        </authorList>
    </citation>
    <scope>NUCLEOTIDE SEQUENCE [LARGE SCALE GENOMIC DNA]</scope>
    <source>
        <strain evidence="1 2">SGT-108</strain>
    </source>
</reference>
<sequence>MSIQNKLRVINRVIDTVDEIKKKYAQNEAVSPDLSKLSQSLQNLKDYLSKLDQLQPNYTTNEIDRYVVAINLDLDLLKNELEKQDFIRLQKGARVIRTVLKFHPTKYSFIEYVLIWIYEFFYFI</sequence>
<organism evidence="1 2">
    <name type="scientific">Aquicella siphonis</name>
    <dbReference type="NCBI Taxonomy" id="254247"/>
    <lineage>
        <taxon>Bacteria</taxon>
        <taxon>Pseudomonadati</taxon>
        <taxon>Pseudomonadota</taxon>
        <taxon>Gammaproteobacteria</taxon>
        <taxon>Legionellales</taxon>
        <taxon>Coxiellaceae</taxon>
        <taxon>Aquicella</taxon>
    </lineage>
</organism>
<accession>A0A5E4PJD1</accession>
<evidence type="ECO:0000313" key="1">
    <source>
        <dbReference type="EMBL" id="VVC77130.1"/>
    </source>
</evidence>
<proteinExistence type="predicted"/>
<dbReference type="EMBL" id="LR699120">
    <property type="protein sequence ID" value="VVC77130.1"/>
    <property type="molecule type" value="Genomic_DNA"/>
</dbReference>
<dbReference type="RefSeq" id="WP_148340526.1">
    <property type="nucleotide sequence ID" value="NZ_LR699120.1"/>
</dbReference>
<dbReference type="Proteomes" id="UP000324194">
    <property type="component" value="Chromosome 2"/>
</dbReference>
<evidence type="ECO:0000313" key="2">
    <source>
        <dbReference type="Proteomes" id="UP000324194"/>
    </source>
</evidence>
<keyword evidence="2" id="KW-1185">Reference proteome</keyword>
<dbReference type="AlphaFoldDB" id="A0A5E4PJD1"/>
<gene>
    <name evidence="1" type="ORF">AQUSIP_24570</name>
</gene>
<dbReference type="KEGG" id="asip:AQUSIP_24570"/>
<name>A0A5E4PJD1_9COXI</name>
<protein>
    <submittedName>
        <fullName evidence="1">Uncharacterized protein</fullName>
    </submittedName>
</protein>